<dbReference type="HOGENOM" id="CLU_069965_1_0_1"/>
<evidence type="ECO:0000256" key="1">
    <source>
        <dbReference type="ARBA" id="ARBA00023054"/>
    </source>
</evidence>
<dbReference type="OMA" id="HASDYLM"/>
<reference evidence="3 4" key="1">
    <citation type="journal article" date="2007" name="Science">
        <title>Sea anemone genome reveals ancestral eumetazoan gene repertoire and genomic organization.</title>
        <authorList>
            <person name="Putnam N.H."/>
            <person name="Srivastava M."/>
            <person name="Hellsten U."/>
            <person name="Dirks B."/>
            <person name="Chapman J."/>
            <person name="Salamov A."/>
            <person name="Terry A."/>
            <person name="Shapiro H."/>
            <person name="Lindquist E."/>
            <person name="Kapitonov V.V."/>
            <person name="Jurka J."/>
            <person name="Genikhovich G."/>
            <person name="Grigoriev I.V."/>
            <person name="Lucas S.M."/>
            <person name="Steele R.E."/>
            <person name="Finnerty J.R."/>
            <person name="Technau U."/>
            <person name="Martindale M.Q."/>
            <person name="Rokhsar D.S."/>
        </authorList>
    </citation>
    <scope>NUCLEOTIDE SEQUENCE [LARGE SCALE GENOMIC DNA]</scope>
    <source>
        <strain evidence="4">CH2 X CH6</strain>
    </source>
</reference>
<dbReference type="GO" id="GO:0090522">
    <property type="term" value="P:vesicle tethering involved in exocytosis"/>
    <property type="evidence" value="ECO:0007669"/>
    <property type="project" value="InterPro"/>
</dbReference>
<dbReference type="STRING" id="45351.A7T027"/>
<organism evidence="3 4">
    <name type="scientific">Nematostella vectensis</name>
    <name type="common">Starlet sea anemone</name>
    <dbReference type="NCBI Taxonomy" id="45351"/>
    <lineage>
        <taxon>Eukaryota</taxon>
        <taxon>Metazoa</taxon>
        <taxon>Cnidaria</taxon>
        <taxon>Anthozoa</taxon>
        <taxon>Hexacorallia</taxon>
        <taxon>Actiniaria</taxon>
        <taxon>Edwardsiidae</taxon>
        <taxon>Nematostella</taxon>
    </lineage>
</organism>
<keyword evidence="1" id="KW-0175">Coiled coil</keyword>
<feature type="domain" description="Exocyst complex subunit EXOC6/Sec15 C-terminal" evidence="2">
    <location>
        <begin position="1"/>
        <end position="129"/>
    </location>
</feature>
<dbReference type="EMBL" id="DS469994">
    <property type="protein sequence ID" value="EDO30699.1"/>
    <property type="molecule type" value="Genomic_DNA"/>
</dbReference>
<dbReference type="PANTHER" id="PTHR12702">
    <property type="entry name" value="SEC15"/>
    <property type="match status" value="1"/>
</dbReference>
<dbReference type="InterPro" id="IPR007225">
    <property type="entry name" value="EXOC6/Sec15"/>
</dbReference>
<dbReference type="InterPro" id="IPR042044">
    <property type="entry name" value="EXOC6PINT-1/Sec15/Tip20_C_dom2"/>
</dbReference>
<protein>
    <recommendedName>
        <fullName evidence="2">Exocyst complex subunit EXOC6/Sec15 C-terminal domain-containing protein</fullName>
    </recommendedName>
</protein>
<dbReference type="Proteomes" id="UP000001593">
    <property type="component" value="Unassembled WGS sequence"/>
</dbReference>
<sequence>MVDLLAYLRSTFLNFAVLPGNVAQTACLSSCKHLAGSMRTLLLDDDVKQMNEHGLNWFNQDLRECEEFANSSPVEGISDGTLQMTFLELRQLVDLLLGCDWSTYLKDHGSTTSKYNRVNPQIAARLLEKLMESEKKRGFTIRKSEREKKKLMETIIKKLRALDGDVSGNSLLHARE</sequence>
<dbReference type="GO" id="GO:0006886">
    <property type="term" value="P:intracellular protein transport"/>
    <property type="evidence" value="ECO:0007669"/>
    <property type="project" value="InterPro"/>
</dbReference>
<dbReference type="InterPro" id="IPR046361">
    <property type="entry name" value="EXOC6/Sec15_C"/>
</dbReference>
<dbReference type="Pfam" id="PF04091">
    <property type="entry name" value="Sec15_C"/>
    <property type="match status" value="1"/>
</dbReference>
<dbReference type="InParanoid" id="A7T027"/>
<evidence type="ECO:0000313" key="3">
    <source>
        <dbReference type="EMBL" id="EDO30699.1"/>
    </source>
</evidence>
<dbReference type="AlphaFoldDB" id="A7T027"/>
<proteinExistence type="predicted"/>
<evidence type="ECO:0000313" key="4">
    <source>
        <dbReference type="Proteomes" id="UP000001593"/>
    </source>
</evidence>
<dbReference type="PANTHER" id="PTHR12702:SF0">
    <property type="entry name" value="EXOCYST COMPLEX COMPONENT 6"/>
    <property type="match status" value="1"/>
</dbReference>
<dbReference type="eggNOG" id="KOG2176">
    <property type="taxonomic scope" value="Eukaryota"/>
</dbReference>
<dbReference type="FunFam" id="1.20.58.670:FF:000025">
    <property type="match status" value="1"/>
</dbReference>
<evidence type="ECO:0000259" key="2">
    <source>
        <dbReference type="Pfam" id="PF04091"/>
    </source>
</evidence>
<gene>
    <name evidence="3" type="ORF">NEMVEDRAFT_v1g248297</name>
</gene>
<dbReference type="Gene3D" id="1.20.58.670">
    <property type="entry name" value="Dsl1p vesicle tethering complex, Tip20p subunit, domain D"/>
    <property type="match status" value="1"/>
</dbReference>
<dbReference type="PhylomeDB" id="A7T027"/>
<accession>A7T027</accession>
<name>A7T027_NEMVE</name>
<keyword evidence="4" id="KW-1185">Reference proteome</keyword>
<dbReference type="KEGG" id="nve:5501513"/>